<dbReference type="GO" id="GO:0005829">
    <property type="term" value="C:cytosol"/>
    <property type="evidence" value="ECO:0007669"/>
    <property type="project" value="TreeGrafter"/>
</dbReference>
<evidence type="ECO:0000313" key="7">
    <source>
        <dbReference type="EMBL" id="SDI46932.1"/>
    </source>
</evidence>
<evidence type="ECO:0000256" key="4">
    <source>
        <dbReference type="ARBA" id="ARBA00022777"/>
    </source>
</evidence>
<dbReference type="InterPro" id="IPR013749">
    <property type="entry name" value="PM/HMP-P_kinase-1"/>
</dbReference>
<keyword evidence="2" id="KW-0808">Transferase</keyword>
<evidence type="ECO:0000256" key="5">
    <source>
        <dbReference type="ARBA" id="ARBA00022840"/>
    </source>
</evidence>
<organism evidence="7 8">
    <name type="scientific">Salipiger marinus</name>
    <dbReference type="NCBI Taxonomy" id="555512"/>
    <lineage>
        <taxon>Bacteria</taxon>
        <taxon>Pseudomonadati</taxon>
        <taxon>Pseudomonadota</taxon>
        <taxon>Alphaproteobacteria</taxon>
        <taxon>Rhodobacterales</taxon>
        <taxon>Roseobacteraceae</taxon>
        <taxon>Salipiger</taxon>
    </lineage>
</organism>
<dbReference type="SUPFAM" id="SSF53613">
    <property type="entry name" value="Ribokinase-like"/>
    <property type="match status" value="1"/>
</dbReference>
<accession>A0A1G8KU94</accession>
<dbReference type="InterPro" id="IPR004625">
    <property type="entry name" value="PyrdxlKinase"/>
</dbReference>
<dbReference type="GO" id="GO:0005524">
    <property type="term" value="F:ATP binding"/>
    <property type="evidence" value="ECO:0007669"/>
    <property type="project" value="UniProtKB-KW"/>
</dbReference>
<evidence type="ECO:0000256" key="3">
    <source>
        <dbReference type="ARBA" id="ARBA00022741"/>
    </source>
</evidence>
<proteinExistence type="predicted"/>
<protein>
    <recommendedName>
        <fullName evidence="1">pyridoxal kinase</fullName>
        <ecNumber evidence="1">2.7.1.35</ecNumber>
    </recommendedName>
</protein>
<sequence>MTPPPFVISIQSQVVFGHVGNSAALFPMQAAGLEVAAIPTVIFSNTPDYPTLRGRALDPDLFADLLLGAQERGLPQRADYILTGYIGSVEVARKVADFVAGAKAANPRLIYLCDPVMGDAGPGLYVPEAIADVMRDRLLPLADIATPNPFELSWLTGHRVATLADLGAARHGLSLPERTELIVTGCRLEDTAPGQIESVRLGPDGTSRHPTPHLPIALPGTGDLFAGLIVAGVARGLGLPAAIEMAQSLTSRALTHARALGAGEVVLTEPEFRRTLLTLAPG</sequence>
<evidence type="ECO:0000256" key="2">
    <source>
        <dbReference type="ARBA" id="ARBA00022679"/>
    </source>
</evidence>
<dbReference type="EC" id="2.7.1.35" evidence="1"/>
<dbReference type="NCBIfam" id="TIGR00687">
    <property type="entry name" value="pyridox_kin"/>
    <property type="match status" value="1"/>
</dbReference>
<dbReference type="Pfam" id="PF08543">
    <property type="entry name" value="Phos_pyr_kin"/>
    <property type="match status" value="1"/>
</dbReference>
<keyword evidence="8" id="KW-1185">Reference proteome</keyword>
<dbReference type="PANTHER" id="PTHR10534">
    <property type="entry name" value="PYRIDOXAL KINASE"/>
    <property type="match status" value="1"/>
</dbReference>
<dbReference type="GO" id="GO:0009443">
    <property type="term" value="P:pyridoxal 5'-phosphate salvage"/>
    <property type="evidence" value="ECO:0007669"/>
    <property type="project" value="InterPro"/>
</dbReference>
<feature type="domain" description="Pyridoxamine kinase/Phosphomethylpyrimidine kinase" evidence="6">
    <location>
        <begin position="79"/>
        <end position="264"/>
    </location>
</feature>
<evidence type="ECO:0000313" key="8">
    <source>
        <dbReference type="Proteomes" id="UP000199093"/>
    </source>
</evidence>
<name>A0A1G8KU94_9RHOB</name>
<dbReference type="OrthoDB" id="9800808at2"/>
<dbReference type="PANTHER" id="PTHR10534:SF2">
    <property type="entry name" value="PYRIDOXAL KINASE"/>
    <property type="match status" value="1"/>
</dbReference>
<dbReference type="EMBL" id="FNEJ01000005">
    <property type="protein sequence ID" value="SDI46932.1"/>
    <property type="molecule type" value="Genomic_DNA"/>
</dbReference>
<dbReference type="GO" id="GO:0008478">
    <property type="term" value="F:pyridoxal kinase activity"/>
    <property type="evidence" value="ECO:0007669"/>
    <property type="project" value="UniProtKB-EC"/>
</dbReference>
<evidence type="ECO:0000256" key="1">
    <source>
        <dbReference type="ARBA" id="ARBA00012104"/>
    </source>
</evidence>
<dbReference type="AlphaFoldDB" id="A0A1G8KU94"/>
<dbReference type="Gene3D" id="3.40.1190.20">
    <property type="match status" value="1"/>
</dbReference>
<dbReference type="InterPro" id="IPR029056">
    <property type="entry name" value="Ribokinase-like"/>
</dbReference>
<keyword evidence="5" id="KW-0067">ATP-binding</keyword>
<dbReference type="STRING" id="555512.SAMN04487993_100581"/>
<dbReference type="Proteomes" id="UP000199093">
    <property type="component" value="Unassembled WGS sequence"/>
</dbReference>
<gene>
    <name evidence="7" type="ORF">SAMN04487993_100581</name>
</gene>
<dbReference type="CDD" id="cd01173">
    <property type="entry name" value="pyridoxal_pyridoxamine_kinase"/>
    <property type="match status" value="1"/>
</dbReference>
<keyword evidence="3" id="KW-0547">Nucleotide-binding</keyword>
<keyword evidence="4 7" id="KW-0418">Kinase</keyword>
<evidence type="ECO:0000259" key="6">
    <source>
        <dbReference type="Pfam" id="PF08543"/>
    </source>
</evidence>
<dbReference type="RefSeq" id="WP_089845654.1">
    <property type="nucleotide sequence ID" value="NZ_FNEJ01000005.1"/>
</dbReference>
<reference evidence="8" key="1">
    <citation type="submission" date="2016-10" db="EMBL/GenBank/DDBJ databases">
        <authorList>
            <person name="Varghese N."/>
            <person name="Submissions S."/>
        </authorList>
    </citation>
    <scope>NUCLEOTIDE SEQUENCE [LARGE SCALE GENOMIC DNA]</scope>
    <source>
        <strain evidence="8">DSM 26424</strain>
    </source>
</reference>